<dbReference type="RefSeq" id="WP_306826504.1">
    <property type="nucleotide sequence ID" value="NZ_JAUSRA010000001.1"/>
</dbReference>
<reference evidence="1 2" key="1">
    <citation type="submission" date="2023-07" db="EMBL/GenBank/DDBJ databases">
        <title>Sequencing the genomes of 1000 actinobacteria strains.</title>
        <authorList>
            <person name="Klenk H.-P."/>
        </authorList>
    </citation>
    <scope>NUCLEOTIDE SEQUENCE [LARGE SCALE GENOMIC DNA]</scope>
    <source>
        <strain evidence="1 2">DSM 44710</strain>
    </source>
</reference>
<sequence length="106" mass="10922">MSAFSVSRAELEAHAGQVQGVAADVALCRAAGTEVGFGGTEAYGLFLQFVLPPVLEMALGDTCDLLDQADLLGQAMSTGVQANNAQYFGNDDAIADLLRAIGDAGW</sequence>
<dbReference type="Proteomes" id="UP001240984">
    <property type="component" value="Unassembled WGS sequence"/>
</dbReference>
<evidence type="ECO:0000313" key="2">
    <source>
        <dbReference type="Proteomes" id="UP001240984"/>
    </source>
</evidence>
<comment type="caution">
    <text evidence="1">The sequence shown here is derived from an EMBL/GenBank/DDBJ whole genome shotgun (WGS) entry which is preliminary data.</text>
</comment>
<name>A0ABT9MKP0_9ACTN</name>
<gene>
    <name evidence="1" type="ORF">J2S43_000143</name>
</gene>
<dbReference type="EMBL" id="JAUSRA010000001">
    <property type="protein sequence ID" value="MDP9791631.1"/>
    <property type="molecule type" value="Genomic_DNA"/>
</dbReference>
<proteinExistence type="predicted"/>
<evidence type="ECO:0008006" key="3">
    <source>
        <dbReference type="Google" id="ProtNLM"/>
    </source>
</evidence>
<accession>A0ABT9MKP0</accession>
<organism evidence="1 2">
    <name type="scientific">Catenuloplanes nepalensis</name>
    <dbReference type="NCBI Taxonomy" id="587533"/>
    <lineage>
        <taxon>Bacteria</taxon>
        <taxon>Bacillati</taxon>
        <taxon>Actinomycetota</taxon>
        <taxon>Actinomycetes</taxon>
        <taxon>Micromonosporales</taxon>
        <taxon>Micromonosporaceae</taxon>
        <taxon>Catenuloplanes</taxon>
    </lineage>
</organism>
<keyword evidence="2" id="KW-1185">Reference proteome</keyword>
<protein>
    <recommendedName>
        <fullName evidence="3">Excreted virulence factor EspC (Type VII ESX diderm)</fullName>
    </recommendedName>
</protein>
<evidence type="ECO:0000313" key="1">
    <source>
        <dbReference type="EMBL" id="MDP9791631.1"/>
    </source>
</evidence>